<feature type="compositionally biased region" description="Polar residues" evidence="1">
    <location>
        <begin position="57"/>
        <end position="82"/>
    </location>
</feature>
<organism evidence="2 3">
    <name type="scientific">Triticum turgidum subsp. durum</name>
    <name type="common">Durum wheat</name>
    <name type="synonym">Triticum durum</name>
    <dbReference type="NCBI Taxonomy" id="4567"/>
    <lineage>
        <taxon>Eukaryota</taxon>
        <taxon>Viridiplantae</taxon>
        <taxon>Streptophyta</taxon>
        <taxon>Embryophyta</taxon>
        <taxon>Tracheophyta</taxon>
        <taxon>Spermatophyta</taxon>
        <taxon>Magnoliopsida</taxon>
        <taxon>Liliopsida</taxon>
        <taxon>Poales</taxon>
        <taxon>Poaceae</taxon>
        <taxon>BOP clade</taxon>
        <taxon>Pooideae</taxon>
        <taxon>Triticodae</taxon>
        <taxon>Triticeae</taxon>
        <taxon>Triticinae</taxon>
        <taxon>Triticum</taxon>
    </lineage>
</organism>
<evidence type="ECO:0000256" key="1">
    <source>
        <dbReference type="SAM" id="MobiDB-lite"/>
    </source>
</evidence>
<dbReference type="Proteomes" id="UP000324705">
    <property type="component" value="Chromosome 5A"/>
</dbReference>
<dbReference type="Gramene" id="TRITD5Av1G120930.1">
    <property type="protein sequence ID" value="TRITD5Av1G120930.1"/>
    <property type="gene ID" value="TRITD5Av1G120930"/>
</dbReference>
<sequence length="222" mass="25087">MACSAWSLYMGKNYLSASFDRGGHYKHHTEEYRAAVTELLMKASALYTSRKRLNDYSVGTSEDSDTPYSSRNLHKTAVSSSDRLGRVSADPANHFFLPSSMEYHESSSEVLKPELFNMPSVESAKNPDGLLGKMLYDVCVPKNVEGWDFKLASIDGQRMHFTARQHGLKKALPEEQDEIEDLKMGLLDMHNRLEYINTALVEQQEELEVVKNAKEEKTLATS</sequence>
<proteinExistence type="predicted"/>
<evidence type="ECO:0000313" key="2">
    <source>
        <dbReference type="EMBL" id="VAI16578.1"/>
    </source>
</evidence>
<evidence type="ECO:0000313" key="3">
    <source>
        <dbReference type="Proteomes" id="UP000324705"/>
    </source>
</evidence>
<reference evidence="2 3" key="1">
    <citation type="submission" date="2017-09" db="EMBL/GenBank/DDBJ databases">
        <authorList>
            <consortium name="International Durum Wheat Genome Sequencing Consortium (IDWGSC)"/>
            <person name="Milanesi L."/>
        </authorList>
    </citation>
    <scope>NUCLEOTIDE SEQUENCE [LARGE SCALE GENOMIC DNA]</scope>
    <source>
        <strain evidence="3">cv. Svevo</strain>
    </source>
</reference>
<protein>
    <submittedName>
        <fullName evidence="2">Uncharacterized protein</fullName>
    </submittedName>
</protein>
<name>A0A9R0WMY3_TRITD</name>
<dbReference type="AlphaFoldDB" id="A0A9R0WMY3"/>
<gene>
    <name evidence="2" type="ORF">TRITD_5Av1G120930</name>
</gene>
<feature type="region of interest" description="Disordered" evidence="1">
    <location>
        <begin position="56"/>
        <end position="83"/>
    </location>
</feature>
<keyword evidence="3" id="KW-1185">Reference proteome</keyword>
<accession>A0A9R0WMY3</accession>
<dbReference type="EMBL" id="LT934119">
    <property type="protein sequence ID" value="VAI16578.1"/>
    <property type="molecule type" value="Genomic_DNA"/>
</dbReference>